<accession>A0A0J7N2Y8</accession>
<dbReference type="AlphaFoldDB" id="A0A0J7N2Y8"/>
<organism evidence="2 3">
    <name type="scientific">Lasius niger</name>
    <name type="common">Black garden ant</name>
    <dbReference type="NCBI Taxonomy" id="67767"/>
    <lineage>
        <taxon>Eukaryota</taxon>
        <taxon>Metazoa</taxon>
        <taxon>Ecdysozoa</taxon>
        <taxon>Arthropoda</taxon>
        <taxon>Hexapoda</taxon>
        <taxon>Insecta</taxon>
        <taxon>Pterygota</taxon>
        <taxon>Neoptera</taxon>
        <taxon>Endopterygota</taxon>
        <taxon>Hymenoptera</taxon>
        <taxon>Apocrita</taxon>
        <taxon>Aculeata</taxon>
        <taxon>Formicoidea</taxon>
        <taxon>Formicidae</taxon>
        <taxon>Formicinae</taxon>
        <taxon>Lasius</taxon>
        <taxon>Lasius</taxon>
    </lineage>
</organism>
<gene>
    <name evidence="2" type="ORF">RF55_13777</name>
</gene>
<evidence type="ECO:0000313" key="2">
    <source>
        <dbReference type="EMBL" id="KMQ87055.1"/>
    </source>
</evidence>
<name>A0A0J7N2Y8_LASNI</name>
<comment type="caution">
    <text evidence="2">The sequence shown here is derived from an EMBL/GenBank/DDBJ whole genome shotgun (WGS) entry which is preliminary data.</text>
</comment>
<feature type="compositionally biased region" description="Low complexity" evidence="1">
    <location>
        <begin position="33"/>
        <end position="54"/>
    </location>
</feature>
<dbReference type="EMBL" id="LBMM01011060">
    <property type="protein sequence ID" value="KMQ87055.1"/>
    <property type="molecule type" value="Genomic_DNA"/>
</dbReference>
<keyword evidence="3" id="KW-1185">Reference proteome</keyword>
<dbReference type="Proteomes" id="UP000036403">
    <property type="component" value="Unassembled WGS sequence"/>
</dbReference>
<sequence>MGGGLEVTPTIASPASRFTSVEVDACRLILSMPSTGLEPGSSSSESPMESSIPGKLQNSMEAEVVDQQPLRSPPPAEVHILIGVNPDVSSKETSNRPISRPDGSQNHFWAFPPCAQ</sequence>
<evidence type="ECO:0000256" key="1">
    <source>
        <dbReference type="SAM" id="MobiDB-lite"/>
    </source>
</evidence>
<evidence type="ECO:0000313" key="3">
    <source>
        <dbReference type="Proteomes" id="UP000036403"/>
    </source>
</evidence>
<reference evidence="2 3" key="1">
    <citation type="submission" date="2015-04" db="EMBL/GenBank/DDBJ databases">
        <title>Lasius niger genome sequencing.</title>
        <authorList>
            <person name="Konorov E.A."/>
            <person name="Nikitin M.A."/>
            <person name="Kirill M.V."/>
            <person name="Chang P."/>
        </authorList>
    </citation>
    <scope>NUCLEOTIDE SEQUENCE [LARGE SCALE GENOMIC DNA]</scope>
    <source>
        <tissue evidence="2">Whole</tissue>
    </source>
</reference>
<dbReference type="PaxDb" id="67767-A0A0J7N2Y8"/>
<feature type="region of interest" description="Disordered" evidence="1">
    <location>
        <begin position="33"/>
        <end position="116"/>
    </location>
</feature>
<protein>
    <submittedName>
        <fullName evidence="2">Dna mismatch repair protein</fullName>
    </submittedName>
</protein>
<proteinExistence type="predicted"/>
<feature type="compositionally biased region" description="Polar residues" evidence="1">
    <location>
        <begin position="95"/>
        <end position="107"/>
    </location>
</feature>